<comment type="caution">
    <text evidence="1">The sequence shown here is derived from an EMBL/GenBank/DDBJ whole genome shotgun (WGS) entry which is preliminary data.</text>
</comment>
<accession>W4V6Y9</accession>
<gene>
    <name evidence="1" type="ORF">JCM21531_1951</name>
</gene>
<protein>
    <submittedName>
        <fullName evidence="1">Uncharacterized protein</fullName>
    </submittedName>
</protein>
<dbReference type="EMBL" id="BAVR01000019">
    <property type="protein sequence ID" value="GAE88504.1"/>
    <property type="molecule type" value="Genomic_DNA"/>
</dbReference>
<organism evidence="1 2">
    <name type="scientific">Acetivibrio straminisolvens JCM 21531</name>
    <dbReference type="NCBI Taxonomy" id="1294263"/>
    <lineage>
        <taxon>Bacteria</taxon>
        <taxon>Bacillati</taxon>
        <taxon>Bacillota</taxon>
        <taxon>Clostridia</taxon>
        <taxon>Eubacteriales</taxon>
        <taxon>Oscillospiraceae</taxon>
        <taxon>Acetivibrio</taxon>
    </lineage>
</organism>
<name>W4V6Y9_9FIRM</name>
<dbReference type="AlphaFoldDB" id="W4V6Y9"/>
<reference evidence="1" key="1">
    <citation type="journal article" date="2014" name="Genome Announc.">
        <title>Draft Genome Sequence of Clostridium straminisolvens Strain JCM 21531T, Isolated from a Cellulose-Degrading Bacterial Community.</title>
        <authorList>
            <person name="Yuki M."/>
            <person name="Oshima K."/>
            <person name="Suda W."/>
            <person name="Sakamoto M."/>
            <person name="Kitamura K."/>
            <person name="Iida T."/>
            <person name="Hattori M."/>
            <person name="Ohkuma M."/>
        </authorList>
    </citation>
    <scope>NUCLEOTIDE SEQUENCE [LARGE SCALE GENOMIC DNA]</scope>
    <source>
        <strain evidence="1">JCM 21531</strain>
    </source>
</reference>
<dbReference type="Proteomes" id="UP000019109">
    <property type="component" value="Unassembled WGS sequence"/>
</dbReference>
<evidence type="ECO:0000313" key="1">
    <source>
        <dbReference type="EMBL" id="GAE88504.1"/>
    </source>
</evidence>
<keyword evidence="2" id="KW-1185">Reference proteome</keyword>
<proteinExistence type="predicted"/>
<dbReference type="STRING" id="1294263.JCM21531_1951"/>
<evidence type="ECO:0000313" key="2">
    <source>
        <dbReference type="Proteomes" id="UP000019109"/>
    </source>
</evidence>
<sequence>MGQISEKDLYEMIHAMTIREKIGQLQMIEIHRLMEEPWDENMAEEDWNYIKRT</sequence>